<keyword evidence="7" id="KW-0963">Cytoplasm</keyword>
<dbReference type="GO" id="GO:0005737">
    <property type="term" value="C:cytoplasm"/>
    <property type="evidence" value="ECO:0007669"/>
    <property type="project" value="UniProtKB-SubCell"/>
</dbReference>
<dbReference type="SUPFAM" id="SSF52058">
    <property type="entry name" value="L domain-like"/>
    <property type="match status" value="1"/>
</dbReference>
<evidence type="ECO:0000256" key="10">
    <source>
        <dbReference type="ARBA" id="ARBA00022723"/>
    </source>
</evidence>
<evidence type="ECO:0000256" key="11">
    <source>
        <dbReference type="ARBA" id="ARBA00022737"/>
    </source>
</evidence>
<evidence type="ECO:0000256" key="19">
    <source>
        <dbReference type="ARBA" id="ARBA00023475"/>
    </source>
</evidence>
<dbReference type="Pfam" id="PF13855">
    <property type="entry name" value="LRR_8"/>
    <property type="match status" value="1"/>
</dbReference>
<dbReference type="SUPFAM" id="SSF56219">
    <property type="entry name" value="DNase I-like"/>
    <property type="match status" value="1"/>
</dbReference>
<dbReference type="InterPro" id="IPR005135">
    <property type="entry name" value="Endo/exonuclease/phosphatase"/>
</dbReference>
<keyword evidence="18" id="KW-0539">Nucleus</keyword>
<evidence type="ECO:0000256" key="16">
    <source>
        <dbReference type="ARBA" id="ARBA00023015"/>
    </source>
</evidence>
<dbReference type="GO" id="GO:0005634">
    <property type="term" value="C:nucleus"/>
    <property type="evidence" value="ECO:0007669"/>
    <property type="project" value="UniProtKB-SubCell"/>
</dbReference>
<evidence type="ECO:0000256" key="1">
    <source>
        <dbReference type="ARBA" id="ARBA00001663"/>
    </source>
</evidence>
<keyword evidence="16" id="KW-0805">Transcription regulation</keyword>
<dbReference type="InterPro" id="IPR003591">
    <property type="entry name" value="Leu-rich_rpt_typical-subtyp"/>
</dbReference>
<feature type="compositionally biased region" description="Polar residues" evidence="23">
    <location>
        <begin position="34"/>
        <end position="46"/>
    </location>
</feature>
<keyword evidence="15" id="KW-0694">RNA-binding</keyword>
<evidence type="ECO:0000313" key="25">
    <source>
        <dbReference type="EMBL" id="OSX65924.1"/>
    </source>
</evidence>
<keyword evidence="17" id="KW-0804">Transcription</keyword>
<dbReference type="AlphaFoldDB" id="A0A1X6NBH4"/>
<dbReference type="GeneID" id="36328945"/>
<dbReference type="EMBL" id="KZ110592">
    <property type="protein sequence ID" value="OSX65924.1"/>
    <property type="molecule type" value="Genomic_DNA"/>
</dbReference>
<evidence type="ECO:0000256" key="18">
    <source>
        <dbReference type="ARBA" id="ARBA00023242"/>
    </source>
</evidence>
<sequence>MTVHWQQQLLKCEMIRASRSPHHRARASAMASRTVQKSAITITNPNAIKPTELNGTGSKDGDANGASGSSPVSSSAATTESPTASAAGADHPSSTVAPVVEVSRPSAPRPPQNTWNSLDMGGVNIKSIPRASGLFSFTFLTNLYLNHNALTTVPPEITKLRHLELLDLSGNSLLNVPPELGMLTTLKELYLFDNHLTTLPPELGTLHQLQTLGIEGNPLDPSLKQIVQKDGTPALISYLRDSSPAPPRPPPREWMNVIQPQERDAMAADPNVETARVLCYNILCERCATERLYGYTPSWALTWEYRKDHILSEVLSHDADFVCLQEVDNAQYEEYFLPNLAEHGYEGVYWPKSRYKTMSETDRRLVDGCATFFKGSKYTLVEKQFIEFSAVAMQRSDFKKTDDMFNRVLGKDHIATISLLENKVTGTRFIVANTHIHWDPQYRDVKLVQVALLVEEVEKMANGFAKYPPRLPPTPVSAGGTSTAPGAGDHNASSRPPPVYTDGTKIPVIICGDFNSVQSSGVYEFLSSGTVPPNHEDFMSHLYGKYTSEGLRHRLGLKSAYTTAGEIPMTNYTPGYTGVIDYIWYSTANLSVNAVLGEVDKTYLKKVVGFPNVHFPSDHLCIVSEFRVRPPRDPQPRAPPVFPESSRAYM</sequence>
<comment type="subcellular location">
    <subcellularLocation>
        <location evidence="4">Cytoplasm</location>
    </subcellularLocation>
    <subcellularLocation>
        <location evidence="3">Nucleus</location>
    </subcellularLocation>
</comment>
<evidence type="ECO:0000256" key="4">
    <source>
        <dbReference type="ARBA" id="ARBA00004496"/>
    </source>
</evidence>
<dbReference type="Pfam" id="PF03372">
    <property type="entry name" value="Exo_endo_phos"/>
    <property type="match status" value="1"/>
</dbReference>
<keyword evidence="9" id="KW-0540">Nuclease</keyword>
<feature type="region of interest" description="Disordered" evidence="23">
    <location>
        <begin position="19"/>
        <end position="115"/>
    </location>
</feature>
<keyword evidence="26" id="KW-1185">Reference proteome</keyword>
<dbReference type="GO" id="GO:0046872">
    <property type="term" value="F:metal ion binding"/>
    <property type="evidence" value="ECO:0007669"/>
    <property type="project" value="UniProtKB-KW"/>
</dbReference>
<organism evidence="25 26">
    <name type="scientific">Postia placenta MAD-698-R-SB12</name>
    <dbReference type="NCBI Taxonomy" id="670580"/>
    <lineage>
        <taxon>Eukaryota</taxon>
        <taxon>Fungi</taxon>
        <taxon>Dikarya</taxon>
        <taxon>Basidiomycota</taxon>
        <taxon>Agaricomycotina</taxon>
        <taxon>Agaricomycetes</taxon>
        <taxon>Polyporales</taxon>
        <taxon>Adustoporiaceae</taxon>
        <taxon>Rhodonia</taxon>
    </lineage>
</organism>
<dbReference type="RefSeq" id="XP_024342718.1">
    <property type="nucleotide sequence ID" value="XM_024483996.1"/>
</dbReference>
<name>A0A1X6NBH4_9APHY</name>
<dbReference type="GO" id="GO:0004535">
    <property type="term" value="F:poly(A)-specific ribonuclease activity"/>
    <property type="evidence" value="ECO:0007669"/>
    <property type="project" value="UniProtKB-EC"/>
</dbReference>
<dbReference type="GO" id="GO:0003723">
    <property type="term" value="F:RNA binding"/>
    <property type="evidence" value="ECO:0007669"/>
    <property type="project" value="UniProtKB-KW"/>
</dbReference>
<evidence type="ECO:0000256" key="13">
    <source>
        <dbReference type="ARBA" id="ARBA00022839"/>
    </source>
</evidence>
<evidence type="ECO:0000256" key="8">
    <source>
        <dbReference type="ARBA" id="ARBA00022614"/>
    </source>
</evidence>
<comment type="similarity">
    <text evidence="5">Belongs to the CCR4/nocturin family.</text>
</comment>
<dbReference type="FunFam" id="3.60.10.10:FF:000037">
    <property type="entry name" value="Glucose-repressible alcohol dehydrogenase transcriptional effector"/>
    <property type="match status" value="1"/>
</dbReference>
<dbReference type="EC" id="3.1.13.4" evidence="6"/>
<evidence type="ECO:0000256" key="7">
    <source>
        <dbReference type="ARBA" id="ARBA00022490"/>
    </source>
</evidence>
<accession>A0A1X6NBH4</accession>
<evidence type="ECO:0000256" key="12">
    <source>
        <dbReference type="ARBA" id="ARBA00022801"/>
    </source>
</evidence>
<dbReference type="OrthoDB" id="428734at2759"/>
<dbReference type="InterPro" id="IPR032675">
    <property type="entry name" value="LRR_dom_sf"/>
</dbReference>
<dbReference type="PANTHER" id="PTHR12121">
    <property type="entry name" value="CARBON CATABOLITE REPRESSOR PROTEIN 4"/>
    <property type="match status" value="1"/>
</dbReference>
<feature type="region of interest" description="Disordered" evidence="23">
    <location>
        <begin position="471"/>
        <end position="500"/>
    </location>
</feature>
<dbReference type="PANTHER" id="PTHR12121:SF100">
    <property type="entry name" value="POLY(A)-SPECIFIC RIBONUCLEASE"/>
    <property type="match status" value="1"/>
</dbReference>
<evidence type="ECO:0000259" key="24">
    <source>
        <dbReference type="Pfam" id="PF03372"/>
    </source>
</evidence>
<feature type="compositionally biased region" description="Low complexity" evidence="23">
    <location>
        <begin position="63"/>
        <end position="89"/>
    </location>
</feature>
<dbReference type="InterPro" id="IPR036691">
    <property type="entry name" value="Endo/exonu/phosph_ase_sf"/>
</dbReference>
<evidence type="ECO:0000256" key="14">
    <source>
        <dbReference type="ARBA" id="ARBA00022842"/>
    </source>
</evidence>
<dbReference type="InterPro" id="IPR050410">
    <property type="entry name" value="CCR4/nocturin_mRNA_transcr"/>
</dbReference>
<evidence type="ECO:0000256" key="23">
    <source>
        <dbReference type="SAM" id="MobiDB-lite"/>
    </source>
</evidence>
<dbReference type="STRING" id="670580.A0A1X6NBH4"/>
<keyword evidence="12" id="KW-0378">Hydrolase</keyword>
<evidence type="ECO:0000256" key="5">
    <source>
        <dbReference type="ARBA" id="ARBA00010774"/>
    </source>
</evidence>
<proteinExistence type="inferred from homology"/>
<evidence type="ECO:0000256" key="9">
    <source>
        <dbReference type="ARBA" id="ARBA00022722"/>
    </source>
</evidence>
<keyword evidence="13" id="KW-0269">Exonuclease</keyword>
<evidence type="ECO:0000256" key="2">
    <source>
        <dbReference type="ARBA" id="ARBA00001946"/>
    </source>
</evidence>
<comment type="catalytic activity">
    <reaction evidence="1">
        <text>Exonucleolytic cleavage of poly(A) to 5'-AMP.</text>
        <dbReference type="EC" id="3.1.13.4"/>
    </reaction>
</comment>
<comment type="cofactor">
    <cofactor evidence="2">
        <name>Mg(2+)</name>
        <dbReference type="ChEBI" id="CHEBI:18420"/>
    </cofactor>
</comment>
<evidence type="ECO:0000256" key="3">
    <source>
        <dbReference type="ARBA" id="ARBA00004123"/>
    </source>
</evidence>
<evidence type="ECO:0000256" key="21">
    <source>
        <dbReference type="ARBA" id="ARBA00031469"/>
    </source>
</evidence>
<evidence type="ECO:0000256" key="22">
    <source>
        <dbReference type="ARBA" id="ARBA00033317"/>
    </source>
</evidence>
<dbReference type="SMART" id="SM00369">
    <property type="entry name" value="LRR_TYP"/>
    <property type="match status" value="3"/>
</dbReference>
<dbReference type="Proteomes" id="UP000194127">
    <property type="component" value="Unassembled WGS sequence"/>
</dbReference>
<evidence type="ECO:0000256" key="20">
    <source>
        <dbReference type="ARBA" id="ARBA00030493"/>
    </source>
</evidence>
<feature type="compositionally biased region" description="Low complexity" evidence="23">
    <location>
        <begin position="477"/>
        <end position="488"/>
    </location>
</feature>
<dbReference type="PROSITE" id="PS51450">
    <property type="entry name" value="LRR"/>
    <property type="match status" value="2"/>
</dbReference>
<keyword evidence="8" id="KW-0433">Leucine-rich repeat</keyword>
<gene>
    <name evidence="25" type="ORF">POSPLADRAFT_1130851</name>
</gene>
<keyword evidence="11" id="KW-0677">Repeat</keyword>
<evidence type="ECO:0000256" key="6">
    <source>
        <dbReference type="ARBA" id="ARBA00012161"/>
    </source>
</evidence>
<protein>
    <recommendedName>
        <fullName evidence="19">CCR4-Not complex 3'-5'-exoribonuclease subunit Ccr4</fullName>
        <ecNumber evidence="6">3.1.13.4</ecNumber>
    </recommendedName>
    <alternativeName>
        <fullName evidence="20">Carbon catabolite repressor protein 4</fullName>
    </alternativeName>
    <alternativeName>
        <fullName evidence="21">Cytoplasmic deadenylase</fullName>
    </alternativeName>
    <alternativeName>
        <fullName evidence="22">Glucose-repressible alcohol dehydrogenase transcriptional effector</fullName>
    </alternativeName>
</protein>
<evidence type="ECO:0000256" key="17">
    <source>
        <dbReference type="ARBA" id="ARBA00023163"/>
    </source>
</evidence>
<dbReference type="CDD" id="cd09097">
    <property type="entry name" value="Deadenylase_CCR4"/>
    <property type="match status" value="1"/>
</dbReference>
<keyword evidence="14" id="KW-0460">Magnesium</keyword>
<reference evidence="25 26" key="1">
    <citation type="submission" date="2017-04" db="EMBL/GenBank/DDBJ databases">
        <title>Genome Sequence of the Model Brown-Rot Fungus Postia placenta SB12.</title>
        <authorList>
            <consortium name="DOE Joint Genome Institute"/>
            <person name="Gaskell J."/>
            <person name="Kersten P."/>
            <person name="Larrondo L.F."/>
            <person name="Canessa P."/>
            <person name="Martinez D."/>
            <person name="Hibbett D."/>
            <person name="Schmoll M."/>
            <person name="Kubicek C.P."/>
            <person name="Martinez A.T."/>
            <person name="Yadav J."/>
            <person name="Master E."/>
            <person name="Magnuson J.K."/>
            <person name="James T."/>
            <person name="Yaver D."/>
            <person name="Berka R."/>
            <person name="Labutti K."/>
            <person name="Lipzen A."/>
            <person name="Aerts A."/>
            <person name="Barry K."/>
            <person name="Henrissat B."/>
            <person name="Blanchette R."/>
            <person name="Grigoriev I."/>
            <person name="Cullen D."/>
        </authorList>
    </citation>
    <scope>NUCLEOTIDE SEQUENCE [LARGE SCALE GENOMIC DNA]</scope>
    <source>
        <strain evidence="25 26">MAD-698-R-SB12</strain>
    </source>
</reference>
<feature type="domain" description="Endonuclease/exonuclease/phosphatase" evidence="24">
    <location>
        <begin position="280"/>
        <end position="619"/>
    </location>
</feature>
<evidence type="ECO:0000313" key="26">
    <source>
        <dbReference type="Proteomes" id="UP000194127"/>
    </source>
</evidence>
<dbReference type="Gene3D" id="3.60.10.10">
    <property type="entry name" value="Endonuclease/exonuclease/phosphatase"/>
    <property type="match status" value="1"/>
</dbReference>
<evidence type="ECO:0000256" key="15">
    <source>
        <dbReference type="ARBA" id="ARBA00022884"/>
    </source>
</evidence>
<dbReference type="InterPro" id="IPR001611">
    <property type="entry name" value="Leu-rich_rpt"/>
</dbReference>
<keyword evidence="10" id="KW-0479">Metal-binding</keyword>
<dbReference type="Gene3D" id="3.80.10.10">
    <property type="entry name" value="Ribonuclease Inhibitor"/>
    <property type="match status" value="1"/>
</dbReference>